<sequence>MKTNEPKILELLSNNDVTFFIPPYQRNYEWETDICEIFYKDIEKVAYNSGSQHFFGTVIYYAESTILGQPDKYILVDGQQRLTTTMLFLIAARDCISDENLRNYIDSKYLKNNNVSGDVEYKIKLKQVESDWQAYKNIILNEPLNEKDKKSAVFRNYQFFKFKLANLSEGDIRHLIEKGLTNFNIVTIQLEPERNAWEKPQEIFESMNSLGKPLSLADLVRNYLLLGKSSEEQDNLYRRYWLKIEENLSGDNDAFSVSAFIRDYMQLEDATSYKKATDTNHKELYRNFKSLFEGENYEQLIRKLAEHSYLYAVLAGYQSSGNLKIDQKIADLKLVEASGFYSFILGVLHLRKGTQLNDSDTLAILEAIFIYVARRRILRLTQGENKNAPLLVKYFDNLITATDKKEKMLSLLSNQQYALRLPNDNDVMNYLSSKESNFYNLRSGKFLFSLIEEKLTKSRPILNEKDLQVEHIMPQKLNSTWKNELGEKYEEIHNNYLHHIGNLTLIRHNQELGNKPFADKKAIYENNAGMQIAKDKIVTEQSWGETQIKTRAEYLIRLLTEKILPISDKFKTNNNYSNEKRGRGRKLSFLKLGLIGKTIVYFDDENIVAEVIGDKKLKFEGTDWKLSPLTCEIETRKNRRNRSGAYWGINKWIYQGKTLEDWIDEMKDDEAGDNDNEVEYF</sequence>
<dbReference type="EMBL" id="FNAS01000002">
    <property type="protein sequence ID" value="SDE02669.1"/>
    <property type="molecule type" value="Genomic_DNA"/>
</dbReference>
<dbReference type="PANTHER" id="PTHR35149">
    <property type="entry name" value="SLL5132 PROTEIN"/>
    <property type="match status" value="1"/>
</dbReference>
<proteinExistence type="predicted"/>
<evidence type="ECO:0000259" key="1">
    <source>
        <dbReference type="Pfam" id="PF03235"/>
    </source>
</evidence>
<evidence type="ECO:0000313" key="4">
    <source>
        <dbReference type="Proteomes" id="UP000198517"/>
    </source>
</evidence>
<dbReference type="OrthoDB" id="9798761at2"/>
<dbReference type="Pfam" id="PF03235">
    <property type="entry name" value="GmrSD_N"/>
    <property type="match status" value="1"/>
</dbReference>
<dbReference type="AlphaFoldDB" id="A0A1G6ZJ37"/>
<dbReference type="InterPro" id="IPR004919">
    <property type="entry name" value="GmrSD_N"/>
</dbReference>
<evidence type="ECO:0000313" key="3">
    <source>
        <dbReference type="EMBL" id="SDE02669.1"/>
    </source>
</evidence>
<dbReference type="Pfam" id="PF07510">
    <property type="entry name" value="GmrSD_C"/>
    <property type="match status" value="1"/>
</dbReference>
<feature type="domain" description="GmrSD restriction endonucleases C-terminal" evidence="2">
    <location>
        <begin position="428"/>
        <end position="557"/>
    </location>
</feature>
<keyword evidence="4" id="KW-1185">Reference proteome</keyword>
<dbReference type="InterPro" id="IPR011089">
    <property type="entry name" value="GmrSD_C"/>
</dbReference>
<accession>A0A1G6ZJ37</accession>
<dbReference type="Proteomes" id="UP000198517">
    <property type="component" value="Unassembled WGS sequence"/>
</dbReference>
<evidence type="ECO:0000259" key="2">
    <source>
        <dbReference type="Pfam" id="PF07510"/>
    </source>
</evidence>
<protein>
    <submittedName>
        <fullName evidence="3">Uncharacterized conserved protein, contains ParB-like and HNH nuclease domains</fullName>
    </submittedName>
</protein>
<dbReference type="PANTHER" id="PTHR35149:SF1">
    <property type="entry name" value="DUF5655 DOMAIN-CONTAINING PROTEIN"/>
    <property type="match status" value="1"/>
</dbReference>
<dbReference type="RefSeq" id="WP_092735820.1">
    <property type="nucleotide sequence ID" value="NZ_FNAS01000002.1"/>
</dbReference>
<reference evidence="3 4" key="1">
    <citation type="submission" date="2016-10" db="EMBL/GenBank/DDBJ databases">
        <authorList>
            <person name="de Groot N.N."/>
        </authorList>
    </citation>
    <scope>NUCLEOTIDE SEQUENCE [LARGE SCALE GENOMIC DNA]</scope>
    <source>
        <strain evidence="3 4">DSM 24015</strain>
    </source>
</reference>
<gene>
    <name evidence="3" type="ORF">SAMN05421544_102104</name>
</gene>
<dbReference type="STRING" id="1071918.SAMN05421544_102104"/>
<organism evidence="3 4">
    <name type="scientific">Riemerella columbipharyngis</name>
    <dbReference type="NCBI Taxonomy" id="1071918"/>
    <lineage>
        <taxon>Bacteria</taxon>
        <taxon>Pseudomonadati</taxon>
        <taxon>Bacteroidota</taxon>
        <taxon>Flavobacteriia</taxon>
        <taxon>Flavobacteriales</taxon>
        <taxon>Weeksellaceae</taxon>
        <taxon>Riemerella</taxon>
    </lineage>
</organism>
<feature type="domain" description="GmrSD restriction endonucleases N-terminal" evidence="1">
    <location>
        <begin position="8"/>
        <end position="225"/>
    </location>
</feature>
<name>A0A1G6ZJ37_9FLAO</name>